<dbReference type="AlphaFoldDB" id="A0ABD0JXF7"/>
<protein>
    <recommendedName>
        <fullName evidence="3">GIPC GH2 domain-containing protein</fullName>
    </recommendedName>
</protein>
<evidence type="ECO:0000313" key="4">
    <source>
        <dbReference type="EMBL" id="KAK7479588.1"/>
    </source>
</evidence>
<sequence>MLEEKPASPVILGRISPQEVQTKSALKSKGAITMILSTAECTLAFLSLFTPSDVVLDCDYWYGTSPNCITIKPGYEYDNKVSDQLTVIIPIVTLQQAGKYICQVVGSDTSDLKACVLVVHNVSYTVNNTSQGLEEKKESQSSGSRNTAGTTPGAIVAAVLTAVVMVTVIIVIVVVILRRRGIICRSVQQKPPGKHTEGAASMYLSEDNIPEDVKDRAIQEIDRLVNFDFHGGSDGTLAREVWDIGRSKTNSYDLWQELEENGMRQFIDEGRAADIWGVISDAKRKPLQKDPKFR</sequence>
<dbReference type="Proteomes" id="UP001519460">
    <property type="component" value="Unassembled WGS sequence"/>
</dbReference>
<feature type="transmembrane region" description="Helical" evidence="2">
    <location>
        <begin position="154"/>
        <end position="177"/>
    </location>
</feature>
<feature type="domain" description="GIPC GH2" evidence="3">
    <location>
        <begin position="207"/>
        <end position="282"/>
    </location>
</feature>
<comment type="caution">
    <text evidence="4">The sequence shown here is derived from an EMBL/GenBank/DDBJ whole genome shotgun (WGS) entry which is preliminary data.</text>
</comment>
<feature type="region of interest" description="Disordered" evidence="1">
    <location>
        <begin position="130"/>
        <end position="149"/>
    </location>
</feature>
<keyword evidence="5" id="KW-1185">Reference proteome</keyword>
<dbReference type="InterPro" id="IPR055349">
    <property type="entry name" value="GH2_GIPC"/>
</dbReference>
<keyword evidence="2" id="KW-0812">Transmembrane</keyword>
<evidence type="ECO:0000259" key="3">
    <source>
        <dbReference type="Pfam" id="PF25082"/>
    </source>
</evidence>
<gene>
    <name evidence="4" type="ORF">BaRGS_00029137</name>
</gene>
<reference evidence="4 5" key="1">
    <citation type="journal article" date="2023" name="Sci. Data">
        <title>Genome assembly of the Korean intertidal mud-creeper Batillaria attramentaria.</title>
        <authorList>
            <person name="Patra A.K."/>
            <person name="Ho P.T."/>
            <person name="Jun S."/>
            <person name="Lee S.J."/>
            <person name="Kim Y."/>
            <person name="Won Y.J."/>
        </authorList>
    </citation>
    <scope>NUCLEOTIDE SEQUENCE [LARGE SCALE GENOMIC DNA]</scope>
    <source>
        <strain evidence="4">Wonlab-2016</strain>
    </source>
</reference>
<accession>A0ABD0JXF7</accession>
<dbReference type="EMBL" id="JACVVK020000299">
    <property type="protein sequence ID" value="KAK7479588.1"/>
    <property type="molecule type" value="Genomic_DNA"/>
</dbReference>
<evidence type="ECO:0000256" key="1">
    <source>
        <dbReference type="SAM" id="MobiDB-lite"/>
    </source>
</evidence>
<feature type="compositionally biased region" description="Polar residues" evidence="1">
    <location>
        <begin position="140"/>
        <end position="149"/>
    </location>
</feature>
<name>A0ABD0JXF7_9CAEN</name>
<dbReference type="Pfam" id="PF25082">
    <property type="entry name" value="GIPC1_GH2"/>
    <property type="match status" value="1"/>
</dbReference>
<keyword evidence="2" id="KW-0472">Membrane</keyword>
<evidence type="ECO:0000256" key="2">
    <source>
        <dbReference type="SAM" id="Phobius"/>
    </source>
</evidence>
<evidence type="ECO:0000313" key="5">
    <source>
        <dbReference type="Proteomes" id="UP001519460"/>
    </source>
</evidence>
<organism evidence="4 5">
    <name type="scientific">Batillaria attramentaria</name>
    <dbReference type="NCBI Taxonomy" id="370345"/>
    <lineage>
        <taxon>Eukaryota</taxon>
        <taxon>Metazoa</taxon>
        <taxon>Spiralia</taxon>
        <taxon>Lophotrochozoa</taxon>
        <taxon>Mollusca</taxon>
        <taxon>Gastropoda</taxon>
        <taxon>Caenogastropoda</taxon>
        <taxon>Sorbeoconcha</taxon>
        <taxon>Cerithioidea</taxon>
        <taxon>Batillariidae</taxon>
        <taxon>Batillaria</taxon>
    </lineage>
</organism>
<keyword evidence="2" id="KW-1133">Transmembrane helix</keyword>
<proteinExistence type="predicted"/>